<dbReference type="STRING" id="1236976.JCM16418_1839"/>
<dbReference type="PANTHER" id="PTHR35789:SF1">
    <property type="entry name" value="SPORE GERMINATION PROTEIN B3"/>
    <property type="match status" value="1"/>
</dbReference>
<evidence type="ECO:0000259" key="9">
    <source>
        <dbReference type="Pfam" id="PF25198"/>
    </source>
</evidence>
<dbReference type="Pfam" id="PF25198">
    <property type="entry name" value="Spore_GerAC_N"/>
    <property type="match status" value="1"/>
</dbReference>
<reference evidence="10 11" key="1">
    <citation type="journal article" date="2014" name="Genome Announc.">
        <title>Draft Genome Sequence of Paenibacillus pini JCM 16418T, Isolated from the Rhizosphere of Pine Tree.</title>
        <authorList>
            <person name="Yuki M."/>
            <person name="Oshima K."/>
            <person name="Suda W."/>
            <person name="Oshida Y."/>
            <person name="Kitamura K."/>
            <person name="Iida Y."/>
            <person name="Hattori M."/>
            <person name="Ohkuma M."/>
        </authorList>
    </citation>
    <scope>NUCLEOTIDE SEQUENCE [LARGE SCALE GENOMIC DNA]</scope>
    <source>
        <strain evidence="10 11">JCM 16418</strain>
    </source>
</reference>
<feature type="domain" description="Spore germination protein N-terminal" evidence="9">
    <location>
        <begin position="25"/>
        <end position="189"/>
    </location>
</feature>
<evidence type="ECO:0000256" key="2">
    <source>
        <dbReference type="ARBA" id="ARBA00007886"/>
    </source>
</evidence>
<keyword evidence="7" id="KW-0449">Lipoprotein</keyword>
<keyword evidence="11" id="KW-1185">Reference proteome</keyword>
<evidence type="ECO:0000256" key="3">
    <source>
        <dbReference type="ARBA" id="ARBA00022544"/>
    </source>
</evidence>
<comment type="similarity">
    <text evidence="2">Belongs to the GerABKC lipoprotein family.</text>
</comment>
<protein>
    <submittedName>
        <fullName evidence="10">Spore germination protein GerQC</fullName>
    </submittedName>
</protein>
<dbReference type="Proteomes" id="UP000019364">
    <property type="component" value="Unassembled WGS sequence"/>
</dbReference>
<dbReference type="NCBIfam" id="TIGR02887">
    <property type="entry name" value="spore_ger_x_C"/>
    <property type="match status" value="1"/>
</dbReference>
<evidence type="ECO:0000259" key="8">
    <source>
        <dbReference type="Pfam" id="PF05504"/>
    </source>
</evidence>
<evidence type="ECO:0000256" key="1">
    <source>
        <dbReference type="ARBA" id="ARBA00004635"/>
    </source>
</evidence>
<evidence type="ECO:0000256" key="7">
    <source>
        <dbReference type="ARBA" id="ARBA00023288"/>
    </source>
</evidence>
<dbReference type="InterPro" id="IPR008844">
    <property type="entry name" value="Spore_GerAC-like"/>
</dbReference>
<dbReference type="InterPro" id="IPR046953">
    <property type="entry name" value="Spore_GerAC-like_C"/>
</dbReference>
<keyword evidence="6" id="KW-0564">Palmitate</keyword>
<evidence type="ECO:0000256" key="4">
    <source>
        <dbReference type="ARBA" id="ARBA00022729"/>
    </source>
</evidence>
<proteinExistence type="inferred from homology"/>
<dbReference type="eggNOG" id="ENOG502ZYKQ">
    <property type="taxonomic scope" value="Bacteria"/>
</dbReference>
<keyword evidence="4" id="KW-0732">Signal</keyword>
<dbReference type="AlphaFoldDB" id="W7YT53"/>
<dbReference type="EMBL" id="BAVZ01000004">
    <property type="protein sequence ID" value="GAF07811.1"/>
    <property type="molecule type" value="Genomic_DNA"/>
</dbReference>
<evidence type="ECO:0000313" key="11">
    <source>
        <dbReference type="Proteomes" id="UP000019364"/>
    </source>
</evidence>
<dbReference type="PANTHER" id="PTHR35789">
    <property type="entry name" value="SPORE GERMINATION PROTEIN B3"/>
    <property type="match status" value="1"/>
</dbReference>
<dbReference type="GO" id="GO:0016020">
    <property type="term" value="C:membrane"/>
    <property type="evidence" value="ECO:0007669"/>
    <property type="project" value="UniProtKB-SubCell"/>
</dbReference>
<sequence>MCNIVKGCLFTLILIIVCSGCAKNQRVLEKLGMDHTIGYDQLQGKLLVTATLPNPKSINEGNDEILTSTAKTSKEAKINIARESSRSIVTGQLRNTMYSEEIARSGLKDLIQNLARDPSISPRVKITLVAGSVHDLLTSSYPGHPETSQYVDHMLNKNLKNQNIPLVNLHQFTRDLLDDGIDPVAPIIKKAGDNVIIDGIALFKDDKYIVRLDPKYNLIFAMTRGNFKQGELFVELQEDQKTSSVMLGTLSSRHKFHVHQDNKGSWMVDLHLYLKGSIQEYTGTQILTNNIDIEQLAKQISHSIQASVNRMVSTMQTNGVDSIGIGKHIRNHMNYKEWNALKWSEVYPKVKLNCIVHTKIKEYGQIQQLPDTSK</sequence>
<organism evidence="10 11">
    <name type="scientific">Paenibacillus pini JCM 16418</name>
    <dbReference type="NCBI Taxonomy" id="1236976"/>
    <lineage>
        <taxon>Bacteria</taxon>
        <taxon>Bacillati</taxon>
        <taxon>Bacillota</taxon>
        <taxon>Bacilli</taxon>
        <taxon>Bacillales</taxon>
        <taxon>Paenibacillaceae</taxon>
        <taxon>Paenibacillus</taxon>
    </lineage>
</organism>
<evidence type="ECO:0000313" key="10">
    <source>
        <dbReference type="EMBL" id="GAF07811.1"/>
    </source>
</evidence>
<evidence type="ECO:0000256" key="5">
    <source>
        <dbReference type="ARBA" id="ARBA00023136"/>
    </source>
</evidence>
<accession>W7YT53</accession>
<dbReference type="Gene3D" id="3.30.300.210">
    <property type="entry name" value="Nutrient germinant receptor protein C, domain 3"/>
    <property type="match status" value="1"/>
</dbReference>
<keyword evidence="3" id="KW-0309">Germination</keyword>
<feature type="domain" description="Spore germination GerAC-like C-terminal" evidence="8">
    <location>
        <begin position="198"/>
        <end position="364"/>
    </location>
</feature>
<gene>
    <name evidence="10" type="ORF">JCM16418_1839</name>
</gene>
<keyword evidence="5" id="KW-0472">Membrane</keyword>
<dbReference type="OrthoDB" id="2592518at2"/>
<dbReference type="Pfam" id="PF05504">
    <property type="entry name" value="Spore_GerAC"/>
    <property type="match status" value="1"/>
</dbReference>
<comment type="subcellular location">
    <subcellularLocation>
        <location evidence="1">Membrane</location>
        <topology evidence="1">Lipid-anchor</topology>
    </subcellularLocation>
</comment>
<comment type="caution">
    <text evidence="10">The sequence shown here is derived from an EMBL/GenBank/DDBJ whole genome shotgun (WGS) entry which is preliminary data.</text>
</comment>
<dbReference type="GO" id="GO:0009847">
    <property type="term" value="P:spore germination"/>
    <property type="evidence" value="ECO:0007669"/>
    <property type="project" value="InterPro"/>
</dbReference>
<name>W7YT53_9BACL</name>
<dbReference type="RefSeq" id="WP_036647570.1">
    <property type="nucleotide sequence ID" value="NZ_BAVZ01000004.1"/>
</dbReference>
<dbReference type="InterPro" id="IPR038501">
    <property type="entry name" value="Spore_GerAC_C_sf"/>
</dbReference>
<evidence type="ECO:0000256" key="6">
    <source>
        <dbReference type="ARBA" id="ARBA00023139"/>
    </source>
</evidence>
<dbReference type="InterPro" id="IPR057336">
    <property type="entry name" value="GerAC_N"/>
</dbReference>